<dbReference type="RefSeq" id="WP_002730548.1">
    <property type="nucleotide sequence ID" value="NZ_CAHP01000041.1"/>
</dbReference>
<comment type="caution">
    <text evidence="1">The sequence shown here is derived from an EMBL/GenBank/DDBJ whole genome shotgun (WGS) entry which is preliminary data.</text>
</comment>
<dbReference type="Proteomes" id="UP000004169">
    <property type="component" value="Unassembled WGS sequence"/>
</dbReference>
<keyword evidence="1" id="KW-0808">Transferase</keyword>
<organism evidence="1 2">
    <name type="scientific">Magnetospirillum molischianum DSM 120</name>
    <dbReference type="NCBI Taxonomy" id="1150626"/>
    <lineage>
        <taxon>Bacteria</taxon>
        <taxon>Pseudomonadati</taxon>
        <taxon>Pseudomonadota</taxon>
        <taxon>Alphaproteobacteria</taxon>
        <taxon>Rhodospirillales</taxon>
        <taxon>Rhodospirillaceae</taxon>
        <taxon>Magnetospirillum</taxon>
    </lineage>
</organism>
<keyword evidence="2" id="KW-1185">Reference proteome</keyword>
<dbReference type="InterPro" id="IPR027417">
    <property type="entry name" value="P-loop_NTPase"/>
</dbReference>
<reference evidence="1 2" key="1">
    <citation type="journal article" date="2012" name="J. Bacteriol.">
        <title>Draft Genome Sequence of the Purple Photosynthetic Bacterium Phaeospirillum molischianum DSM120, a Particularly Versatile Bacterium.</title>
        <authorList>
            <person name="Duquesne K."/>
            <person name="Prima V."/>
            <person name="Ji B."/>
            <person name="Rouy Z."/>
            <person name="Medigue C."/>
            <person name="Talla E."/>
            <person name="Sturgis J.N."/>
        </authorList>
    </citation>
    <scope>NUCLEOTIDE SEQUENCE [LARGE SCALE GENOMIC DNA]</scope>
    <source>
        <strain evidence="2">DSM120</strain>
    </source>
</reference>
<dbReference type="Gene3D" id="3.40.50.300">
    <property type="entry name" value="P-loop containing nucleotide triphosphate hydrolases"/>
    <property type="match status" value="1"/>
</dbReference>
<dbReference type="STRING" id="1150626.PHAMO_460004"/>
<protein>
    <submittedName>
        <fullName evidence="1">Putative phosphotransferase</fullName>
    </submittedName>
</protein>
<dbReference type="AlphaFoldDB" id="H8FWL2"/>
<dbReference type="eggNOG" id="COG1936">
    <property type="taxonomic scope" value="Bacteria"/>
</dbReference>
<dbReference type="Pfam" id="PF13671">
    <property type="entry name" value="AAA_33"/>
    <property type="match status" value="1"/>
</dbReference>
<sequence length="179" mass="19484">MIAPRVDVIIIRGAPGVGKSQVAKVLAGRFPKGAKVEVDALRKMVNSVRWTEQDEHIKLLGLAARVTSELARMGFRPVVVVDTFSGDKVNGFLHALKQHDAQLHVALFGLTAAAEILAQRLNGRPQDQFKDFEIACQLNADVVKIRRSEELQVDTSALSPEQTADRIISALLGDLALTP</sequence>
<evidence type="ECO:0000313" key="2">
    <source>
        <dbReference type="Proteomes" id="UP000004169"/>
    </source>
</evidence>
<dbReference type="SUPFAM" id="SSF52540">
    <property type="entry name" value="P-loop containing nucleoside triphosphate hydrolases"/>
    <property type="match status" value="1"/>
</dbReference>
<proteinExistence type="predicted"/>
<dbReference type="GO" id="GO:0016740">
    <property type="term" value="F:transferase activity"/>
    <property type="evidence" value="ECO:0007669"/>
    <property type="project" value="UniProtKB-KW"/>
</dbReference>
<accession>H8FWL2</accession>
<evidence type="ECO:0000313" key="1">
    <source>
        <dbReference type="EMBL" id="CCG42750.1"/>
    </source>
</evidence>
<dbReference type="EMBL" id="CAHP01000041">
    <property type="protein sequence ID" value="CCG42750.1"/>
    <property type="molecule type" value="Genomic_DNA"/>
</dbReference>
<gene>
    <name evidence="1" type="ORF">PHAMO_460004</name>
</gene>
<name>H8FWL2_MAGML</name>